<dbReference type="EMBL" id="VXIV02001817">
    <property type="protein sequence ID" value="KAF6029416.1"/>
    <property type="molecule type" value="Genomic_DNA"/>
</dbReference>
<gene>
    <name evidence="5" type="ORF">EB796_012295</name>
</gene>
<dbReference type="InterPro" id="IPR000192">
    <property type="entry name" value="Aminotrans_V_dom"/>
</dbReference>
<evidence type="ECO:0000256" key="2">
    <source>
        <dbReference type="ARBA" id="ARBA00022898"/>
    </source>
</evidence>
<keyword evidence="2" id="KW-0663">Pyridoxal phosphate</keyword>
<dbReference type="PANTHER" id="PTHR21152">
    <property type="entry name" value="AMINOTRANSFERASE CLASS V"/>
    <property type="match status" value="1"/>
</dbReference>
<dbReference type="GO" id="GO:0019265">
    <property type="term" value="P:glycine biosynthetic process, by transamination of glyoxylate"/>
    <property type="evidence" value="ECO:0007669"/>
    <property type="project" value="TreeGrafter"/>
</dbReference>
<evidence type="ECO:0000313" key="5">
    <source>
        <dbReference type="EMBL" id="KAF6029416.1"/>
    </source>
</evidence>
<proteinExistence type="predicted"/>
<dbReference type="InterPro" id="IPR015421">
    <property type="entry name" value="PyrdxlP-dep_Trfase_major"/>
</dbReference>
<protein>
    <submittedName>
        <fullName evidence="5">AGXT</fullName>
    </submittedName>
</protein>
<dbReference type="Gene3D" id="3.40.640.10">
    <property type="entry name" value="Type I PLP-dependent aspartate aminotransferase-like (Major domain)"/>
    <property type="match status" value="1"/>
</dbReference>
<dbReference type="GO" id="GO:0008453">
    <property type="term" value="F:alanine-glyoxylate transaminase activity"/>
    <property type="evidence" value="ECO:0007669"/>
    <property type="project" value="TreeGrafter"/>
</dbReference>
<comment type="caution">
    <text evidence="5">The sequence shown here is derived from an EMBL/GenBank/DDBJ whole genome shotgun (WGS) entry which is preliminary data.</text>
</comment>
<dbReference type="GO" id="GO:0005777">
    <property type="term" value="C:peroxisome"/>
    <property type="evidence" value="ECO:0007669"/>
    <property type="project" value="TreeGrafter"/>
</dbReference>
<evidence type="ECO:0000259" key="4">
    <source>
        <dbReference type="Pfam" id="PF00266"/>
    </source>
</evidence>
<dbReference type="GO" id="GO:0004760">
    <property type="term" value="F:L-serine-pyruvate transaminase activity"/>
    <property type="evidence" value="ECO:0007669"/>
    <property type="project" value="TreeGrafter"/>
</dbReference>
<reference evidence="5" key="1">
    <citation type="submission" date="2020-06" db="EMBL/GenBank/DDBJ databases">
        <title>Draft genome of Bugula neritina, a colonial animal packing powerful symbionts and potential medicines.</title>
        <authorList>
            <person name="Rayko M."/>
        </authorList>
    </citation>
    <scope>NUCLEOTIDE SEQUENCE [LARGE SCALE GENOMIC DNA]</scope>
    <source>
        <strain evidence="5">Kwan_BN1</strain>
    </source>
</reference>
<keyword evidence="6" id="KW-1185">Reference proteome</keyword>
<dbReference type="InterPro" id="IPR015424">
    <property type="entry name" value="PyrdxlP-dep_Trfase"/>
</dbReference>
<dbReference type="PANTHER" id="PTHR21152:SF40">
    <property type="entry name" value="ALANINE--GLYOXYLATE AMINOTRANSFERASE"/>
    <property type="match status" value="1"/>
</dbReference>
<dbReference type="InterPro" id="IPR015422">
    <property type="entry name" value="PyrdxlP-dep_Trfase_small"/>
</dbReference>
<dbReference type="OrthoDB" id="7403325at2759"/>
<sequence>MSSTISPPQSLLKPINVPSKTLMGPGPSSGAPRVLAAGALPLLGHLHSEFTQIMDECKEGIRYLFQTNNTVTLAVSGTGHAGMEMACDNTIEPGDKVLVVTNGIWGSRFSDMASRHGGDVVQLTNNGHAFSKDELEKALVEHKPSVMFVAHSESSCTLMQPVDDLGHLCHKYDCILIVDTVASAGGAPLFMDKWGE</sequence>
<dbReference type="Pfam" id="PF00266">
    <property type="entry name" value="Aminotran_5"/>
    <property type="match status" value="1"/>
</dbReference>
<name>A0A7J7JVP0_BUGNE</name>
<evidence type="ECO:0000313" key="6">
    <source>
        <dbReference type="Proteomes" id="UP000593567"/>
    </source>
</evidence>
<evidence type="ECO:0000256" key="3">
    <source>
        <dbReference type="SAM" id="MobiDB-lite"/>
    </source>
</evidence>
<feature type="domain" description="Aminotransferase class V" evidence="4">
    <location>
        <begin position="44"/>
        <end position="195"/>
    </location>
</feature>
<dbReference type="AlphaFoldDB" id="A0A7J7JVP0"/>
<comment type="cofactor">
    <cofactor evidence="1">
        <name>pyridoxal 5'-phosphate</name>
        <dbReference type="ChEBI" id="CHEBI:597326"/>
    </cofactor>
</comment>
<accession>A0A7J7JVP0</accession>
<dbReference type="Gene3D" id="3.90.1150.10">
    <property type="entry name" value="Aspartate Aminotransferase, domain 1"/>
    <property type="match status" value="1"/>
</dbReference>
<dbReference type="Proteomes" id="UP000593567">
    <property type="component" value="Unassembled WGS sequence"/>
</dbReference>
<dbReference type="SUPFAM" id="SSF53383">
    <property type="entry name" value="PLP-dependent transferases"/>
    <property type="match status" value="1"/>
</dbReference>
<organism evidence="5 6">
    <name type="scientific">Bugula neritina</name>
    <name type="common">Brown bryozoan</name>
    <name type="synonym">Sertularia neritina</name>
    <dbReference type="NCBI Taxonomy" id="10212"/>
    <lineage>
        <taxon>Eukaryota</taxon>
        <taxon>Metazoa</taxon>
        <taxon>Spiralia</taxon>
        <taxon>Lophotrochozoa</taxon>
        <taxon>Bryozoa</taxon>
        <taxon>Gymnolaemata</taxon>
        <taxon>Cheilostomatida</taxon>
        <taxon>Flustrina</taxon>
        <taxon>Buguloidea</taxon>
        <taxon>Bugulidae</taxon>
        <taxon>Bugula</taxon>
    </lineage>
</organism>
<feature type="region of interest" description="Disordered" evidence="3">
    <location>
        <begin position="1"/>
        <end position="29"/>
    </location>
</feature>
<evidence type="ECO:0000256" key="1">
    <source>
        <dbReference type="ARBA" id="ARBA00001933"/>
    </source>
</evidence>